<sequence length="100" mass="11048">MTTIKIVYQTDSSGFYLGQTEADESPLEPGVFHLPARCVETPPPASWEEGKWPRWDGSAWRIVNQPRRLQAEDPVEKLRAYLAANPDVAALINGSGEVPA</sequence>
<evidence type="ECO:0000313" key="2">
    <source>
        <dbReference type="Proteomes" id="UP000638986"/>
    </source>
</evidence>
<dbReference type="RefSeq" id="WP_197873538.1">
    <property type="nucleotide sequence ID" value="NZ_JADTXM010000029.1"/>
</dbReference>
<organism evidence="1 2">
    <name type="scientific">Pseudomonas luteola</name>
    <dbReference type="NCBI Taxonomy" id="47886"/>
    <lineage>
        <taxon>Bacteria</taxon>
        <taxon>Pseudomonadati</taxon>
        <taxon>Pseudomonadota</taxon>
        <taxon>Gammaproteobacteria</taxon>
        <taxon>Pseudomonadales</taxon>
        <taxon>Pseudomonadaceae</taxon>
        <taxon>Pseudomonas</taxon>
    </lineage>
</organism>
<proteinExistence type="predicted"/>
<evidence type="ECO:0000313" key="1">
    <source>
        <dbReference type="EMBL" id="MBH3441821.1"/>
    </source>
</evidence>
<dbReference type="EMBL" id="JADTXM010000029">
    <property type="protein sequence ID" value="MBH3441821.1"/>
    <property type="molecule type" value="Genomic_DNA"/>
</dbReference>
<accession>A0ABS0MYU2</accession>
<dbReference type="Proteomes" id="UP000638986">
    <property type="component" value="Unassembled WGS sequence"/>
</dbReference>
<reference evidence="1 2" key="1">
    <citation type="submission" date="2020-11" db="EMBL/GenBank/DDBJ databases">
        <title>Enhanced detection system for hospital associated transmission using whole genome sequencing surveillance.</title>
        <authorList>
            <person name="Harrison L.H."/>
            <person name="Van Tyne D."/>
            <person name="Marsh J.W."/>
            <person name="Griffith M.P."/>
            <person name="Snyder D.J."/>
            <person name="Cooper V.S."/>
            <person name="Mustapha M."/>
        </authorList>
    </citation>
    <scope>NUCLEOTIDE SEQUENCE [LARGE SCALE GENOMIC DNA]</scope>
    <source>
        <strain evidence="1 2">PSB00013</strain>
    </source>
</reference>
<gene>
    <name evidence="1" type="ORF">I5Q09_24385</name>
</gene>
<comment type="caution">
    <text evidence="1">The sequence shown here is derived from an EMBL/GenBank/DDBJ whole genome shotgun (WGS) entry which is preliminary data.</text>
</comment>
<name>A0ABS0MYU2_PSELU</name>
<protein>
    <submittedName>
        <fullName evidence="1">Phage tail protein</fullName>
    </submittedName>
</protein>